<dbReference type="InterPro" id="IPR024983">
    <property type="entry name" value="CHAT_dom"/>
</dbReference>
<dbReference type="Gene3D" id="1.25.40.10">
    <property type="entry name" value="Tetratricopeptide repeat domain"/>
    <property type="match status" value="2"/>
</dbReference>
<keyword evidence="5" id="KW-1185">Reference proteome</keyword>
<feature type="transmembrane region" description="Helical" evidence="2">
    <location>
        <begin position="1289"/>
        <end position="1308"/>
    </location>
</feature>
<feature type="transmembrane region" description="Helical" evidence="2">
    <location>
        <begin position="1215"/>
        <end position="1235"/>
    </location>
</feature>
<keyword evidence="2" id="KW-1133">Transmembrane helix</keyword>
<feature type="transmembrane region" description="Helical" evidence="2">
    <location>
        <begin position="1156"/>
        <end position="1176"/>
    </location>
</feature>
<evidence type="ECO:0000259" key="3">
    <source>
        <dbReference type="Pfam" id="PF12770"/>
    </source>
</evidence>
<evidence type="ECO:0000313" key="5">
    <source>
        <dbReference type="Proteomes" id="UP000217446"/>
    </source>
</evidence>
<dbReference type="Pfam" id="PF12770">
    <property type="entry name" value="CHAT"/>
    <property type="match status" value="1"/>
</dbReference>
<sequence length="1608" mass="175833">MGAIARLRITVDEVAFDHGGVMARHRPGGERGQIDAELRAVAKARRRAGVGTAATDAPVERYVAALDRLGRQLGEHFLAGDAGAALGAALGAQEALRLAVEVEDPALADLPWELTVPPGESESFALDRRLQVFRTVPARSQVAAVPTAGPLRILAVVASPERGDDERLDYEAEVDRLLSATDPAVHGSQGAEFEKLEWGSLAGIEAKLRTGAFHVLHVTAHAGPGVLVLEDDEGYPDYVSTARFASALLSSGHVPPLVVLSACSTGSGMKTSSEDSDEFKGMARGLLQHGVPTVLAMTATVSDLYATELAGMFYQLLAADSAVDPLTALTQARQGLEQAREQGDRTAPGRAQVEWWVPTLFTGADPGPLYMPAEGPVPQRAARIPFVGRRAELRTLGRVLKSHEPHIMLHGLGGSGVRSLANALAERLPGAPRIVRVRCDRGVGGVLDSIADALDLVPWQGVGSWFRYLDTIWPALQYGPVLLLANVPDAVLLPPAAPGEADWLLADQQLAWFFTTWTQLTPTTPLVLTARRRFALPGTPRMHRHQVGPLHPVEARLLARRLSTLDANAQTRVLQAVGGHPGIYHQVAMRASQGLPAGSGEVDRLVESAIDEAADAAGLTHLAMDTDWRLLLDAAVFEVPVGADAFEALDSGIPLGTVLDRLCAAGLVARADDRYLVDRWVAGVLLRGRPADAVEAHRRAAAYWRRDDEPGTPAAALLQARRLDASTLLRARHHLNAAGELHEALLVNDQLCRALADFGWWSQAHFLYKDARGWVPLGSADAARIERGIGDLWVLAGDDTTAQRYFDRALATFRRVGHEAEIVGTLRRLGVLAIRNGEKSEGQKLLDQARARGEELGAAHGIADTYRYLGLADLKQKRYTEAETLLRRALARYEAEQDHRSACLVHIDIGDLYRSRGQWHEATVAYENAASIAIAHPSVSFASAGLIHQRLGGLAVDKGQIREAEKYYDSALEMQKTTYDLPGQARTYRMMAALYRHEDNYESAVAALDEALDLAEDIDDDQTRVEGLAELADLYRWEGMHDDAIVAAVRAFQVARGSAASGAIWEPLSVLNDVREKIGARQFDESLRTATDTATLKQLRMWLRRHRRWLAPSRRDWTVRGLLALAMIEERNKPRRLLDNIQRQMTGYLAELTRPMFALAVVTAVGVLITGATLRYTGLPEALKALLFVALAGVEVAGAAHRATVLRGLRRAPNWFVATISQPVAPLAGLVSWLVGLASLKAGLSPVPNVLLPLLYPRWKWPWSDFRWWPMRFGGIQEFGVTEFVQLGGYWLLMLLAFMACAVIGARLRTGQPLTRPEQLRPTSPRRWFRNLAIDATLETVADDRRRGDTPERQLDGRRRLIQSAAKAQRLGLTSKAVDALVVAYDIDGHASKWSTVREAVHELAARMGESTEAVMGTASPIQVLDLLGQAIEHEPVRARAALAAYCTHLSVTGLARRDLDHHHVLEVAERAVELYSELIPTNVKWFRPFAAIASADAAKVFHATGSTDHAIECLRFAITTLREHGWDAFWWRTELLRLQVELARSFIALHRTSEGINVVHEMLADINQYFTGPGEQLPAELGAAVNELREWADGVDSANRPPDEGPR</sequence>
<proteinExistence type="predicted"/>
<evidence type="ECO:0000256" key="1">
    <source>
        <dbReference type="PROSITE-ProRule" id="PRU00339"/>
    </source>
</evidence>
<name>A0A250VW43_STROL</name>
<feature type="repeat" description="TPR" evidence="1">
    <location>
        <begin position="985"/>
        <end position="1018"/>
    </location>
</feature>
<dbReference type="EMBL" id="BDQI01000053">
    <property type="protein sequence ID" value="GAX58443.1"/>
    <property type="molecule type" value="Genomic_DNA"/>
</dbReference>
<dbReference type="RefSeq" id="WP_067385499.1">
    <property type="nucleotide sequence ID" value="NZ_BDQI01000053.1"/>
</dbReference>
<keyword evidence="1" id="KW-0802">TPR repeat</keyword>
<dbReference type="PANTHER" id="PTHR10098">
    <property type="entry name" value="RAPSYN-RELATED"/>
    <property type="match status" value="1"/>
</dbReference>
<dbReference type="InterPro" id="IPR011990">
    <property type="entry name" value="TPR-like_helical_dom_sf"/>
</dbReference>
<dbReference type="SMART" id="SM00028">
    <property type="entry name" value="TPR"/>
    <property type="match status" value="7"/>
</dbReference>
<dbReference type="InterPro" id="IPR019734">
    <property type="entry name" value="TPR_rpt"/>
</dbReference>
<gene>
    <name evidence="4" type="ORF">SO3561_10016</name>
</gene>
<dbReference type="Proteomes" id="UP000217446">
    <property type="component" value="Unassembled WGS sequence"/>
</dbReference>
<evidence type="ECO:0000256" key="2">
    <source>
        <dbReference type="SAM" id="Phobius"/>
    </source>
</evidence>
<reference evidence="5" key="1">
    <citation type="submission" date="2017-05" db="EMBL/GenBank/DDBJ databases">
        <title>Streptomyces olivochromogenes NBRC 3561 whole genome shotgun sequence.</title>
        <authorList>
            <person name="Dohra H."/>
            <person name="Kodani S."/>
        </authorList>
    </citation>
    <scope>NUCLEOTIDE SEQUENCE [LARGE SCALE GENOMIC DNA]</scope>
    <source>
        <strain evidence="5">NBRC 3561</strain>
    </source>
</reference>
<feature type="domain" description="CHAT" evidence="3">
    <location>
        <begin position="68"/>
        <end position="356"/>
    </location>
</feature>
<comment type="caution">
    <text evidence="4">The sequence shown here is derived from an EMBL/GenBank/DDBJ whole genome shotgun (WGS) entry which is preliminary data.</text>
</comment>
<organism evidence="4 5">
    <name type="scientific">Streptomyces olivochromogenes</name>
    <dbReference type="NCBI Taxonomy" id="1963"/>
    <lineage>
        <taxon>Bacteria</taxon>
        <taxon>Bacillati</taxon>
        <taxon>Actinomycetota</taxon>
        <taxon>Actinomycetes</taxon>
        <taxon>Kitasatosporales</taxon>
        <taxon>Streptomycetaceae</taxon>
        <taxon>Streptomyces</taxon>
    </lineage>
</organism>
<dbReference type="SUPFAM" id="SSF48452">
    <property type="entry name" value="TPR-like"/>
    <property type="match status" value="2"/>
</dbReference>
<keyword evidence="2" id="KW-0812">Transmembrane</keyword>
<feature type="transmembrane region" description="Helical" evidence="2">
    <location>
        <begin position="1182"/>
        <end position="1203"/>
    </location>
</feature>
<evidence type="ECO:0000313" key="4">
    <source>
        <dbReference type="EMBL" id="GAX58443.1"/>
    </source>
</evidence>
<protein>
    <submittedName>
        <fullName evidence="4">Tetratricopeptide repeat domain protein</fullName>
    </submittedName>
</protein>
<keyword evidence="2" id="KW-0472">Membrane</keyword>
<dbReference type="Pfam" id="PF13424">
    <property type="entry name" value="TPR_12"/>
    <property type="match status" value="2"/>
</dbReference>
<dbReference type="PROSITE" id="PS50005">
    <property type="entry name" value="TPR"/>
    <property type="match status" value="1"/>
</dbReference>
<accession>A0A250VW43</accession>
<dbReference type="STRING" id="1963.AQJ27_49865"/>